<protein>
    <submittedName>
        <fullName evidence="1">Uncharacterized protein</fullName>
    </submittedName>
</protein>
<dbReference type="Proteomes" id="UP000828941">
    <property type="component" value="Chromosome 13"/>
</dbReference>
<name>A0ACB9KNU1_BAUVA</name>
<dbReference type="EMBL" id="CM039438">
    <property type="protein sequence ID" value="KAI4298987.1"/>
    <property type="molecule type" value="Genomic_DNA"/>
</dbReference>
<organism evidence="1 2">
    <name type="scientific">Bauhinia variegata</name>
    <name type="common">Purple orchid tree</name>
    <name type="synonym">Phanera variegata</name>
    <dbReference type="NCBI Taxonomy" id="167791"/>
    <lineage>
        <taxon>Eukaryota</taxon>
        <taxon>Viridiplantae</taxon>
        <taxon>Streptophyta</taxon>
        <taxon>Embryophyta</taxon>
        <taxon>Tracheophyta</taxon>
        <taxon>Spermatophyta</taxon>
        <taxon>Magnoliopsida</taxon>
        <taxon>eudicotyledons</taxon>
        <taxon>Gunneridae</taxon>
        <taxon>Pentapetalae</taxon>
        <taxon>rosids</taxon>
        <taxon>fabids</taxon>
        <taxon>Fabales</taxon>
        <taxon>Fabaceae</taxon>
        <taxon>Cercidoideae</taxon>
        <taxon>Cercideae</taxon>
        <taxon>Bauhiniinae</taxon>
        <taxon>Bauhinia</taxon>
    </lineage>
</organism>
<keyword evidence="2" id="KW-1185">Reference proteome</keyword>
<sequence length="125" mass="13606">MAKSKSEQASKKEKRSQKKTSRVKKVAKKARKEDKVGQASGSAAAPARTKRTRRTKNSKPSEGKQGLCTNYLCRKTWDTTWRKGPLGPRTLCNACGLQYIKIVSSRGSGVTNSSASASASDDQKK</sequence>
<comment type="caution">
    <text evidence="1">The sequence shown here is derived from an EMBL/GenBank/DDBJ whole genome shotgun (WGS) entry which is preliminary data.</text>
</comment>
<gene>
    <name evidence="1" type="ORF">L6164_032489</name>
</gene>
<reference evidence="1 2" key="1">
    <citation type="journal article" date="2022" name="DNA Res.">
        <title>Chromosomal-level genome assembly of the orchid tree Bauhinia variegata (Leguminosae; Cercidoideae) supports the allotetraploid origin hypothesis of Bauhinia.</title>
        <authorList>
            <person name="Zhong Y."/>
            <person name="Chen Y."/>
            <person name="Zheng D."/>
            <person name="Pang J."/>
            <person name="Liu Y."/>
            <person name="Luo S."/>
            <person name="Meng S."/>
            <person name="Qian L."/>
            <person name="Wei D."/>
            <person name="Dai S."/>
            <person name="Zhou R."/>
        </authorList>
    </citation>
    <scope>NUCLEOTIDE SEQUENCE [LARGE SCALE GENOMIC DNA]</scope>
    <source>
        <strain evidence="1">BV-YZ2020</strain>
    </source>
</reference>
<proteinExistence type="predicted"/>
<accession>A0ACB9KNU1</accession>
<evidence type="ECO:0000313" key="2">
    <source>
        <dbReference type="Proteomes" id="UP000828941"/>
    </source>
</evidence>
<evidence type="ECO:0000313" key="1">
    <source>
        <dbReference type="EMBL" id="KAI4298987.1"/>
    </source>
</evidence>